<dbReference type="PANTHER" id="PTHR11741">
    <property type="entry name" value="ELONGATION FACTOR TS"/>
    <property type="match status" value="1"/>
</dbReference>
<dbReference type="GO" id="GO:0003746">
    <property type="term" value="F:translation elongation factor activity"/>
    <property type="evidence" value="ECO:0007669"/>
    <property type="project" value="UniProtKB-UniRule"/>
</dbReference>
<keyword evidence="4 6" id="KW-0251">Elongation factor</keyword>
<dbReference type="RefSeq" id="WP_098739981.1">
    <property type="nucleotide sequence ID" value="NZ_PDKW01000043.1"/>
</dbReference>
<dbReference type="Proteomes" id="UP000225379">
    <property type="component" value="Unassembled WGS sequence"/>
</dbReference>
<dbReference type="FunFam" id="1.10.286.20:FF:000001">
    <property type="entry name" value="Elongation factor Ts"/>
    <property type="match status" value="1"/>
</dbReference>
<evidence type="ECO:0000313" key="10">
    <source>
        <dbReference type="EMBL" id="PGH53930.1"/>
    </source>
</evidence>
<gene>
    <name evidence="6" type="primary">tsf</name>
    <name evidence="10" type="ORF">CRT60_29275</name>
</gene>
<keyword evidence="5 6" id="KW-0648">Protein biosynthesis</keyword>
<dbReference type="InterPro" id="IPR014039">
    <property type="entry name" value="Transl_elong_EFTs/EF1B_dimer"/>
</dbReference>
<dbReference type="Gene3D" id="3.30.479.20">
    <property type="entry name" value="Elongation factor Ts, dimerisation domain"/>
    <property type="match status" value="2"/>
</dbReference>
<dbReference type="InterPro" id="IPR001816">
    <property type="entry name" value="Transl_elong_EFTs/EF1B"/>
</dbReference>
<sequence>MAEITASLVKELREKTGAGMMDCKKALNETQGDLEGAVDWLRKKGLAAAAKKSGRVAAEGLVAVATAGTKGAVVEVNAETDFVARNDKFQGFAAKCAELALVTGGDVEALKAAAYPGTSHTAQDELTSLIATVGENMNLRRAVTLSVSAGVVVSYVHSAIAPGLGKIGVLVALESTGDAGKLADLGKQIAMHIAAARPDALDIADVDSSSLERERSVLAEQARASGKPENIIEKMVEGRVRKYYEEVCLLEQTYVIDGETKLRKVVENAAKDIGAPVKVTGFTRFALGEGIEKAQSDFAAEVAAAAGGQG</sequence>
<name>A0A2B8B7Y9_9PROT</name>
<reference evidence="11" key="1">
    <citation type="submission" date="2017-10" db="EMBL/GenBank/DDBJ databases">
        <authorList>
            <person name="Kravchenko I.K."/>
            <person name="Grouzdev D.S."/>
        </authorList>
    </citation>
    <scope>NUCLEOTIDE SEQUENCE [LARGE SCALE GENOMIC DNA]</scope>
    <source>
        <strain evidence="11">B2</strain>
    </source>
</reference>
<comment type="subcellular location">
    <subcellularLocation>
        <location evidence="6 8">Cytoplasm</location>
    </subcellularLocation>
</comment>
<keyword evidence="11" id="KW-1185">Reference proteome</keyword>
<dbReference type="GO" id="GO:0005737">
    <property type="term" value="C:cytoplasm"/>
    <property type="evidence" value="ECO:0007669"/>
    <property type="project" value="UniProtKB-SubCell"/>
</dbReference>
<dbReference type="Gene3D" id="1.10.8.10">
    <property type="entry name" value="DNA helicase RuvA subunit, C-terminal domain"/>
    <property type="match status" value="1"/>
</dbReference>
<organism evidence="10 11">
    <name type="scientific">Azospirillum palustre</name>
    <dbReference type="NCBI Taxonomy" id="2044885"/>
    <lineage>
        <taxon>Bacteria</taxon>
        <taxon>Pseudomonadati</taxon>
        <taxon>Pseudomonadota</taxon>
        <taxon>Alphaproteobacteria</taxon>
        <taxon>Rhodospirillales</taxon>
        <taxon>Azospirillaceae</taxon>
        <taxon>Azospirillum</taxon>
    </lineage>
</organism>
<evidence type="ECO:0000256" key="6">
    <source>
        <dbReference type="HAMAP-Rule" id="MF_00050"/>
    </source>
</evidence>
<feature type="region of interest" description="Involved in Mg(2+) ion dislocation from EF-Tu" evidence="6">
    <location>
        <begin position="80"/>
        <end position="83"/>
    </location>
</feature>
<dbReference type="SUPFAM" id="SSF54713">
    <property type="entry name" value="Elongation factor Ts (EF-Ts), dimerisation domain"/>
    <property type="match status" value="1"/>
</dbReference>
<dbReference type="InterPro" id="IPR036402">
    <property type="entry name" value="EF-Ts_dimer_sf"/>
</dbReference>
<evidence type="ECO:0000256" key="5">
    <source>
        <dbReference type="ARBA" id="ARBA00022917"/>
    </source>
</evidence>
<proteinExistence type="inferred from homology"/>
<accession>A0A2B8B7Y9</accession>
<dbReference type="CDD" id="cd14275">
    <property type="entry name" value="UBA_EF-Ts"/>
    <property type="match status" value="1"/>
</dbReference>
<dbReference type="InterPro" id="IPR009060">
    <property type="entry name" value="UBA-like_sf"/>
</dbReference>
<dbReference type="Gene3D" id="1.10.286.20">
    <property type="match status" value="1"/>
</dbReference>
<evidence type="ECO:0000256" key="7">
    <source>
        <dbReference type="RuleBase" id="RU000642"/>
    </source>
</evidence>
<dbReference type="PROSITE" id="PS01127">
    <property type="entry name" value="EF_TS_2"/>
    <property type="match status" value="1"/>
</dbReference>
<evidence type="ECO:0000313" key="11">
    <source>
        <dbReference type="Proteomes" id="UP000225379"/>
    </source>
</evidence>
<comment type="similarity">
    <text evidence="1 6 7">Belongs to the EF-Ts family.</text>
</comment>
<dbReference type="PROSITE" id="PS01126">
    <property type="entry name" value="EF_TS_1"/>
    <property type="match status" value="1"/>
</dbReference>
<evidence type="ECO:0000256" key="3">
    <source>
        <dbReference type="ARBA" id="ARBA00022490"/>
    </source>
</evidence>
<dbReference type="InterPro" id="IPR018101">
    <property type="entry name" value="Transl_elong_Ts_CS"/>
</dbReference>
<keyword evidence="3 6" id="KW-0963">Cytoplasm</keyword>
<comment type="caution">
    <text evidence="10">The sequence shown here is derived from an EMBL/GenBank/DDBJ whole genome shotgun (WGS) entry which is preliminary data.</text>
</comment>
<evidence type="ECO:0000256" key="4">
    <source>
        <dbReference type="ARBA" id="ARBA00022768"/>
    </source>
</evidence>
<evidence type="ECO:0000259" key="9">
    <source>
        <dbReference type="Pfam" id="PF00889"/>
    </source>
</evidence>
<dbReference type="OrthoDB" id="9808348at2"/>
<protein>
    <recommendedName>
        <fullName evidence="2 6">Elongation factor Ts</fullName>
        <shortName evidence="6">EF-Ts</shortName>
    </recommendedName>
</protein>
<dbReference type="EMBL" id="PDKW01000043">
    <property type="protein sequence ID" value="PGH53930.1"/>
    <property type="molecule type" value="Genomic_DNA"/>
</dbReference>
<feature type="domain" description="Translation elongation factor EFTs/EF1B dimerisation" evidence="9">
    <location>
        <begin position="71"/>
        <end position="289"/>
    </location>
</feature>
<evidence type="ECO:0000256" key="2">
    <source>
        <dbReference type="ARBA" id="ARBA00016956"/>
    </source>
</evidence>
<comment type="function">
    <text evidence="6 7">Associates with the EF-Tu.GDP complex and induces the exchange of GDP to GTP. It remains bound to the aminoacyl-tRNA.EF-Tu.GTP complex up to the GTP hydrolysis stage on the ribosome.</text>
</comment>
<dbReference type="FunFam" id="1.10.8.10:FF:000001">
    <property type="entry name" value="Elongation factor Ts"/>
    <property type="match status" value="1"/>
</dbReference>
<dbReference type="PANTHER" id="PTHR11741:SF0">
    <property type="entry name" value="ELONGATION FACTOR TS, MITOCHONDRIAL"/>
    <property type="match status" value="1"/>
</dbReference>
<dbReference type="SUPFAM" id="SSF46934">
    <property type="entry name" value="UBA-like"/>
    <property type="match status" value="1"/>
</dbReference>
<dbReference type="Pfam" id="PF00889">
    <property type="entry name" value="EF_TS"/>
    <property type="match status" value="1"/>
</dbReference>
<evidence type="ECO:0000256" key="8">
    <source>
        <dbReference type="RuleBase" id="RU000643"/>
    </source>
</evidence>
<dbReference type="AlphaFoldDB" id="A0A2B8B7Y9"/>
<dbReference type="HAMAP" id="MF_00050">
    <property type="entry name" value="EF_Ts"/>
    <property type="match status" value="1"/>
</dbReference>
<dbReference type="NCBIfam" id="TIGR00116">
    <property type="entry name" value="tsf"/>
    <property type="match status" value="1"/>
</dbReference>
<evidence type="ECO:0000256" key="1">
    <source>
        <dbReference type="ARBA" id="ARBA00005532"/>
    </source>
</evidence>